<dbReference type="KEGG" id="pco:PHACADRAFT_266457"/>
<keyword evidence="3" id="KW-1185">Reference proteome</keyword>
<accession>K5W7G0</accession>
<evidence type="ECO:0000313" key="1">
    <source>
        <dbReference type="EMBL" id="EKM48271.1"/>
    </source>
</evidence>
<dbReference type="EMBL" id="JH931233">
    <property type="protein sequence ID" value="EKM48271.1"/>
    <property type="molecule type" value="Genomic_DNA"/>
</dbReference>
<evidence type="ECO:0000313" key="3">
    <source>
        <dbReference type="Proteomes" id="UP000008370"/>
    </source>
</evidence>
<dbReference type="Proteomes" id="UP000008370">
    <property type="component" value="Unassembled WGS sequence"/>
</dbReference>
<dbReference type="HOGENOM" id="CLU_3051098_0_0_1"/>
<dbReference type="AlphaFoldDB" id="K5W7G0"/>
<protein>
    <submittedName>
        <fullName evidence="2">Uncharacterized protein</fullName>
    </submittedName>
</protein>
<proteinExistence type="predicted"/>
<dbReference type="GeneID" id="18919416"/>
<dbReference type="InParanoid" id="K5W7G0"/>
<evidence type="ECO:0000313" key="2">
    <source>
        <dbReference type="EMBL" id="EKM54894.1"/>
    </source>
</evidence>
<dbReference type="EMBL" id="JH930473">
    <property type="protein sequence ID" value="EKM54894.1"/>
    <property type="molecule type" value="Genomic_DNA"/>
</dbReference>
<dbReference type="RefSeq" id="XP_007397568.1">
    <property type="nucleotide sequence ID" value="XM_007397506.1"/>
</dbReference>
<name>K5W7G0_PHACS</name>
<dbReference type="GeneID" id="18917291"/>
<dbReference type="RefSeq" id="XP_007403176.1">
    <property type="nucleotide sequence ID" value="XM_007403114.1"/>
</dbReference>
<gene>
    <name evidence="2" type="ORF">PHACADRAFT_259059</name>
    <name evidence="1" type="ORF">PHACADRAFT_266457</name>
</gene>
<organism evidence="2 3">
    <name type="scientific">Phanerochaete carnosa (strain HHB-10118-sp)</name>
    <name type="common">White-rot fungus</name>
    <name type="synonym">Peniophora carnosa</name>
    <dbReference type="NCBI Taxonomy" id="650164"/>
    <lineage>
        <taxon>Eukaryota</taxon>
        <taxon>Fungi</taxon>
        <taxon>Dikarya</taxon>
        <taxon>Basidiomycota</taxon>
        <taxon>Agaricomycotina</taxon>
        <taxon>Agaricomycetes</taxon>
        <taxon>Polyporales</taxon>
        <taxon>Phanerochaetaceae</taxon>
        <taxon>Phanerochaete</taxon>
    </lineage>
</organism>
<sequence length="54" mass="5685">MSLASASLPQHARIKQLNALLSGLCSSSASGALAAGKNDDITRLCFCRRYISLC</sequence>
<reference evidence="2 3" key="1">
    <citation type="journal article" date="2012" name="BMC Genomics">
        <title>Comparative genomics of the white-rot fungi, Phanerochaete carnosa and P. chrysosporium, to elucidate the genetic basis of the distinct wood types they colonize.</title>
        <authorList>
            <person name="Suzuki H."/>
            <person name="MacDonald J."/>
            <person name="Syed K."/>
            <person name="Salamov A."/>
            <person name="Hori C."/>
            <person name="Aerts A."/>
            <person name="Henrissat B."/>
            <person name="Wiebenga A."/>
            <person name="vanKuyk P.A."/>
            <person name="Barry K."/>
            <person name="Lindquist E."/>
            <person name="LaButti K."/>
            <person name="Lapidus A."/>
            <person name="Lucas S."/>
            <person name="Coutinho P."/>
            <person name="Gong Y."/>
            <person name="Samejima M."/>
            <person name="Mahadevan R."/>
            <person name="Abou-Zaid M."/>
            <person name="de Vries R.P."/>
            <person name="Igarashi K."/>
            <person name="Yadav J.S."/>
            <person name="Grigoriev I.V."/>
            <person name="Master E.R."/>
        </authorList>
    </citation>
    <scope>NUCLEOTIDE SEQUENCE [LARGE SCALE GENOMIC DNA]</scope>
    <source>
        <strain evidence="2 3">HHB-10118-sp</strain>
    </source>
</reference>
<dbReference type="KEGG" id="pco:PHACADRAFT_259059"/>